<proteinExistence type="predicted"/>
<dbReference type="RefSeq" id="WP_093459639.1">
    <property type="nucleotide sequence ID" value="NZ_FNST01000001.1"/>
</dbReference>
<evidence type="ECO:0000313" key="4">
    <source>
        <dbReference type="Proteomes" id="UP000198609"/>
    </source>
</evidence>
<feature type="domain" description="ChsH2 C-terminal OB-fold" evidence="1">
    <location>
        <begin position="60"/>
        <end position="124"/>
    </location>
</feature>
<dbReference type="Pfam" id="PF12172">
    <property type="entry name" value="zf-ChsH2"/>
    <property type="match status" value="1"/>
</dbReference>
<evidence type="ECO:0008006" key="5">
    <source>
        <dbReference type="Google" id="ProtNLM"/>
    </source>
</evidence>
<dbReference type="Proteomes" id="UP000198609">
    <property type="component" value="Unassembled WGS sequence"/>
</dbReference>
<dbReference type="Gene3D" id="6.10.30.10">
    <property type="match status" value="1"/>
</dbReference>
<protein>
    <recommendedName>
        <fullName evidence="5">DUF35 domain-containing protein</fullName>
    </recommendedName>
</protein>
<dbReference type="InterPro" id="IPR002878">
    <property type="entry name" value="ChsH2_C"/>
</dbReference>
<feature type="domain" description="ChsH2 rubredoxin-like zinc ribbon" evidence="2">
    <location>
        <begin position="23"/>
        <end position="52"/>
    </location>
</feature>
<keyword evidence="4" id="KW-1185">Reference proteome</keyword>
<evidence type="ECO:0000259" key="1">
    <source>
        <dbReference type="Pfam" id="PF01796"/>
    </source>
</evidence>
<organism evidence="3 4">
    <name type="scientific">Streptomyces melanosporofaciens</name>
    <dbReference type="NCBI Taxonomy" id="67327"/>
    <lineage>
        <taxon>Bacteria</taxon>
        <taxon>Bacillati</taxon>
        <taxon>Actinomycetota</taxon>
        <taxon>Actinomycetes</taxon>
        <taxon>Kitasatosporales</taxon>
        <taxon>Streptomycetaceae</taxon>
        <taxon>Streptomyces</taxon>
        <taxon>Streptomyces violaceusniger group</taxon>
    </lineage>
</organism>
<dbReference type="Pfam" id="PF01796">
    <property type="entry name" value="OB_ChsH2_C"/>
    <property type="match status" value="1"/>
</dbReference>
<dbReference type="PANTHER" id="PTHR34075:SF5">
    <property type="entry name" value="BLR3430 PROTEIN"/>
    <property type="match status" value="1"/>
</dbReference>
<dbReference type="InterPro" id="IPR012340">
    <property type="entry name" value="NA-bd_OB-fold"/>
</dbReference>
<name>A0A1H4I9M0_STRMJ</name>
<dbReference type="SUPFAM" id="SSF50249">
    <property type="entry name" value="Nucleic acid-binding proteins"/>
    <property type="match status" value="1"/>
</dbReference>
<dbReference type="PANTHER" id="PTHR34075">
    <property type="entry name" value="BLR3430 PROTEIN"/>
    <property type="match status" value="1"/>
</dbReference>
<dbReference type="EMBL" id="FNST01000001">
    <property type="protein sequence ID" value="SEB30426.1"/>
    <property type="molecule type" value="Genomic_DNA"/>
</dbReference>
<evidence type="ECO:0000259" key="2">
    <source>
        <dbReference type="Pfam" id="PF12172"/>
    </source>
</evidence>
<dbReference type="AlphaFoldDB" id="A0A1H4I9M0"/>
<dbReference type="InterPro" id="IPR052513">
    <property type="entry name" value="Thioester_dehydratase-like"/>
</dbReference>
<accession>A0A1H4I9M0</accession>
<dbReference type="InterPro" id="IPR022002">
    <property type="entry name" value="ChsH2_Znr"/>
</dbReference>
<reference evidence="4" key="1">
    <citation type="submission" date="2016-10" db="EMBL/GenBank/DDBJ databases">
        <authorList>
            <person name="Varghese N."/>
            <person name="Submissions S."/>
        </authorList>
    </citation>
    <scope>NUCLEOTIDE SEQUENCE [LARGE SCALE GENOMIC DNA]</scope>
    <source>
        <strain evidence="4">DSM 40318</strain>
    </source>
</reference>
<evidence type="ECO:0000313" key="3">
    <source>
        <dbReference type="EMBL" id="SEB30426.1"/>
    </source>
</evidence>
<sequence length="137" mass="14833">MPTPLTGPDPSQKVIDPVGPHAEGLKEGRLLVARCAGCGHVSLPMRPVCGRCATVGRAYWIVSSGRGRLWSFVEFHKTYSSTFKLAAPYVVAVIELEEGALIYGNVDAPYADLEVAMPVTARFEDTGHGRELIFTTE</sequence>
<gene>
    <name evidence="3" type="ORF">SAMN04490356_0217</name>
</gene>